<gene>
    <name evidence="4" type="ORF">COCNU_06G008250</name>
</gene>
<feature type="chain" id="PRO_5035454594" evidence="3">
    <location>
        <begin position="18"/>
        <end position="164"/>
    </location>
</feature>
<reference evidence="4" key="2">
    <citation type="submission" date="2019-07" db="EMBL/GenBank/DDBJ databases">
        <authorList>
            <person name="Yang Y."/>
            <person name="Bocs S."/>
            <person name="Baudouin L."/>
        </authorList>
    </citation>
    <scope>NUCLEOTIDE SEQUENCE</scope>
    <source>
        <tissue evidence="4">Spear leaf of Hainan Tall coconut</tissue>
    </source>
</reference>
<dbReference type="OrthoDB" id="786513at2759"/>
<dbReference type="InterPro" id="IPR038931">
    <property type="entry name" value="CRR3"/>
</dbReference>
<evidence type="ECO:0000256" key="2">
    <source>
        <dbReference type="SAM" id="Phobius"/>
    </source>
</evidence>
<dbReference type="GO" id="GO:0009773">
    <property type="term" value="P:photosynthetic electron transport in photosystem I"/>
    <property type="evidence" value="ECO:0007669"/>
    <property type="project" value="InterPro"/>
</dbReference>
<name>A0A8K0ICF6_COCNU</name>
<comment type="caution">
    <text evidence="4">The sequence shown here is derived from an EMBL/GenBank/DDBJ whole genome shotgun (WGS) entry which is preliminary data.</text>
</comment>
<evidence type="ECO:0000256" key="3">
    <source>
        <dbReference type="SAM" id="SignalP"/>
    </source>
</evidence>
<keyword evidence="3" id="KW-0732">Signal</keyword>
<accession>A0A8K0ICF6</accession>
<dbReference type="Proteomes" id="UP000797356">
    <property type="component" value="Chromosome 6"/>
</dbReference>
<reference evidence="4" key="1">
    <citation type="journal article" date="2017" name="Gigascience">
        <title>The genome draft of coconut (Cocos nucifera).</title>
        <authorList>
            <person name="Xiao Y."/>
            <person name="Xu P."/>
            <person name="Fan H."/>
            <person name="Baudouin L."/>
            <person name="Xia W."/>
            <person name="Bocs S."/>
            <person name="Xu J."/>
            <person name="Li Q."/>
            <person name="Guo A."/>
            <person name="Zhou L."/>
            <person name="Li J."/>
            <person name="Wu Y."/>
            <person name="Ma Z."/>
            <person name="Armero A."/>
            <person name="Issali A.E."/>
            <person name="Liu N."/>
            <person name="Peng M."/>
            <person name="Yang Y."/>
        </authorList>
    </citation>
    <scope>NUCLEOTIDE SEQUENCE</scope>
    <source>
        <tissue evidence="4">Spear leaf of Hainan Tall coconut</tissue>
    </source>
</reference>
<dbReference type="GO" id="GO:0009535">
    <property type="term" value="C:chloroplast thylakoid membrane"/>
    <property type="evidence" value="ECO:0007669"/>
    <property type="project" value="InterPro"/>
</dbReference>
<keyword evidence="2" id="KW-0812">Transmembrane</keyword>
<dbReference type="AlphaFoldDB" id="A0A8K0ICF6"/>
<dbReference type="PANTHER" id="PTHR36340:SF1">
    <property type="entry name" value="NAD(P)H DEHYDROGENASE SUBUNIT CRR3, CHLOROPLASTIC-RELATED"/>
    <property type="match status" value="1"/>
</dbReference>
<keyword evidence="5" id="KW-1185">Reference proteome</keyword>
<feature type="region of interest" description="Disordered" evidence="1">
    <location>
        <begin position="14"/>
        <end position="101"/>
    </location>
</feature>
<dbReference type="GO" id="GO:0010598">
    <property type="term" value="C:NAD(P)H dehydrogenase complex (plastoquinone)"/>
    <property type="evidence" value="ECO:0007669"/>
    <property type="project" value="InterPro"/>
</dbReference>
<organism evidence="4 5">
    <name type="scientific">Cocos nucifera</name>
    <name type="common">Coconut palm</name>
    <dbReference type="NCBI Taxonomy" id="13894"/>
    <lineage>
        <taxon>Eukaryota</taxon>
        <taxon>Viridiplantae</taxon>
        <taxon>Streptophyta</taxon>
        <taxon>Embryophyta</taxon>
        <taxon>Tracheophyta</taxon>
        <taxon>Spermatophyta</taxon>
        <taxon>Magnoliopsida</taxon>
        <taxon>Liliopsida</taxon>
        <taxon>Arecaceae</taxon>
        <taxon>Arecoideae</taxon>
        <taxon>Cocoseae</taxon>
        <taxon>Attaleinae</taxon>
        <taxon>Cocos</taxon>
    </lineage>
</organism>
<evidence type="ECO:0000313" key="4">
    <source>
        <dbReference type="EMBL" id="KAG1346996.1"/>
    </source>
</evidence>
<feature type="compositionally biased region" description="Low complexity" evidence="1">
    <location>
        <begin position="25"/>
        <end position="40"/>
    </location>
</feature>
<proteinExistence type="predicted"/>
<feature type="signal peptide" evidence="3">
    <location>
        <begin position="1"/>
        <end position="17"/>
    </location>
</feature>
<protein>
    <submittedName>
        <fullName evidence="4">Putative NAD(P)H dehydrogenase subunit CRR3, chloroplastic</fullName>
    </submittedName>
</protein>
<evidence type="ECO:0000313" key="5">
    <source>
        <dbReference type="Proteomes" id="UP000797356"/>
    </source>
</evidence>
<evidence type="ECO:0000256" key="1">
    <source>
        <dbReference type="SAM" id="MobiDB-lite"/>
    </source>
</evidence>
<keyword evidence="2" id="KW-1133">Transmembrane helix</keyword>
<dbReference type="EMBL" id="CM017877">
    <property type="protein sequence ID" value="KAG1346996.1"/>
    <property type="molecule type" value="Genomic_DNA"/>
</dbReference>
<feature type="transmembrane region" description="Helical" evidence="2">
    <location>
        <begin position="127"/>
        <end position="150"/>
    </location>
</feature>
<dbReference type="PANTHER" id="PTHR36340">
    <property type="entry name" value="NAD(P)H DEHYDROGENASE SUBUNIT CRR3, CHLOROPLASTIC-RELATED"/>
    <property type="match status" value="1"/>
</dbReference>
<sequence>MGRVLAAAGLLTAAAGAVPHSSPPATAAATTKARTRTTLASQTARPSRRTKGSPPRKQPSVAEVERAIGVASDPFQSSSSSSSSPFLDFVSSTPIGQAEGPTERKIRETAEWVVDHTEAHARSGQRILMMMSLKILPVWLLLLLFASGVVKLPFDLPFMDDLIT</sequence>
<keyword evidence="2" id="KW-0472">Membrane</keyword>